<dbReference type="PANTHER" id="PTHR45527:SF1">
    <property type="entry name" value="FATTY ACID SYNTHASE"/>
    <property type="match status" value="1"/>
</dbReference>
<evidence type="ECO:0000256" key="5">
    <source>
        <dbReference type="SAM" id="Phobius"/>
    </source>
</evidence>
<dbReference type="SUPFAM" id="SSF51735">
    <property type="entry name" value="NAD(P)-binding Rossmann-fold domains"/>
    <property type="match status" value="1"/>
</dbReference>
<dbReference type="Gene3D" id="2.160.10.10">
    <property type="entry name" value="Hexapeptide repeat proteins"/>
    <property type="match status" value="1"/>
</dbReference>
<dbReference type="GO" id="GO:0005737">
    <property type="term" value="C:cytoplasm"/>
    <property type="evidence" value="ECO:0007669"/>
    <property type="project" value="TreeGrafter"/>
</dbReference>
<dbReference type="Gene3D" id="3.30.559.30">
    <property type="entry name" value="Nonribosomal peptide synthetase, condensation domain"/>
    <property type="match status" value="1"/>
</dbReference>
<evidence type="ECO:0000256" key="4">
    <source>
        <dbReference type="SAM" id="MobiDB-lite"/>
    </source>
</evidence>
<sequence length="3064" mass="334417">MSRGQEQRGRDLPPVSTGEFVKATSGSAAGDLRRPSTLLGRRASGASSSRAPGTPVPECILGAGGGEERSPVGPFEAETEPDSGSAKRPAELDAETLRDKAQGSDEPVSFDAMVMEHSEVLAAAQAREGEVHPLVKLQAQAAMDRLSGDIGEAGDHGTWDGRWPLPSRTEYDAFVHAGLKWPTTRDAFVVQAARKEYHWSSMGPEQKAAFKDAAAEAWKVWLRNEAVEVLSDAESEKVWATLRQRGELHKVLTPRFVYTDKNDGQRTQQNNLPLKASARLVVPGYKDITAYGLRKDAPTASRTSQHLLFSVAASRFQDGWRMGTADVKSAFMKGERYMEGTRELYVKNVEVRGDSPSLPVGRKLSRVLKGVFGLADAPREWFLRLRKSVVRRGWRTSTMDAATFFLWSKDSTPRLLGMLCSHVDDLLFCGGPEAWSSIRELGDELGFGSLEENTFVYCGKRVTQDLASGEVTVSMKEYHQNLKEVRVPSSRRRDPDASLTPGEHKQLRALVGSLQWLVAQVRFDAGFLLSALQAETPTVNTLLKISQLIKLFKETGDFELRFRPLDLRNAGILVVTDASLGNVTRAGAVGSQPLERVYSQSCYCVLLAEASLMRGEKGRFTVLDHRSHRLQRVCRSTFAAELLGVEEGTDAGQYCRGHVAELQGYDLGHRGVDCILDNIDMVIVTDAKDVYDKGNSDTPSYGSQKSLAFTVAWLRGMLGRGNTALRWTATENMFVDCGTKEMDGAHMRKILGEGEWSYRFDADLVKQTVRARAPVQRGPRVLSGQSVAPSDPVLAFLQGLSTQKGWHRRNTTAIQVAHGAKSYRNPEPRFSREEYPYRTTYGLFHDEEGRGEWRLLERDEGYGKLLKLPRTRHIAAVSRKARNESPGCSELVLSWLVEEAQKPFNLRDEPLIRIVLAKVGSEQHFLLVNMHHSVTDGRSLSILRQELTAFYNQIALKLAEAPKLPALSMQYADFAYCQRRWMAQGRLERELAYWRSQLQQLPALQLLTDFPRPPNLALDGGQVTFQLQPALANRLRSLARAKSVTLFALLLGLFALALSRWAGAQDLAIASPVGHRQGNAVEPLIGYFVNTVLFRVNLKTPCTFEDLLQRLRDAVVGAFQNSSAPYAKVLEAAELDPAAVPAMFVLQDRDETAWSMEGLRVEQVEIQRHAALFDVTCEMQEMPGSAGGLQGVLVYNKHLWTNSRAVRFAESLQTLALAVAEQPAVDLLQLAVLSGNDRAKVLDWGGHNRPVPSPTPLIKALKVQLLQSQHDIAVLSGDRSVTYAEFGARVTALALALREELSEALDSEVLVALLLPRSVDLAVAIWAVLSTGAAYVPIDPEYPPQRIEHILLSAGPQLALARKEHAELLPRDLRVFGTWQWPSPQTSAASIPRVEELTQAPPQGLAYVIYTSGSTGKPKGVAIEHRSAANMVQEQLSLMRITREDRVLQFFKPAFDGAVQEYLSTFLAGAALVLWGEDKEETFAEVLSRHRCTACTLTPSALSVLDPKRLPLLTKLAVAAEACPPTLVELWACQRRLLNAYGPSENTVVATSAELGASESSNDFILRSDSFDSLMSTPSRQHVPIGTPLGGVQCYVFEATAVKSLQAIGTPGELCLGGVQLARGYFGDAAKTAEKFVINPLGCQKMQRMYKTGDIVTWLPQGQLLYLGRNDEMVKLRGFRIELSEVEAALAALGAQAVAVAVNPVKDGLWAWVTPETLSPATLRSELLRALPQYMVPTRIAVLEKFPLTPNGKIDKARLLAENCSEAHTEGPIVGPQSPLEQRLRATLAKQVVLSWPRIRPGEGCGQLWMECTSKRKATAATVLGLETLGHRPERHSEREGETAHLHRFISGSQLTCAAQGAETPEHQETSSEKSPKPGRLHSGGGNDLIEGSAAFAKAARYRRLSISCCCHDRPLAKQTTHAGLTIPLSKLYELQTVRALADHLAMQEETVLGPVNEAADVESGRRIDLCLSASQKGCSGFFQSMAVLCWRLLAWVWISGVVIWPAMLPLKLSSQLARSSGAAWSLCFMVLVGYPLYLLLMILLVICTKWLLIGRYRAGACSVNSWAFLRWWAVDRMLVFVNELCLGAFRGGPVYFAYLRSLGLQAAGYCRIDTRHVSESLPERAMFDLISLGRCCVVAEGAKLRPAAAEAGVLQLRPLAFGDYCAVGENAVCTAGCAVGDHVTLQPLSMLSGRIGRTLPDGSVWKGALLVQSRQQPIRVPAGFLCHDLLGDVFALLLTLFLQTGCSLVAYVTFGLLAEAQGFGVGHAWRWQAEPEGYLFAATWLLFGPPVMASADVLLDIDLAGLADQVMASMGLNQWEFGLRLAGMVVVSFAVYGWSLTLSSAFLCRYIRGSRNLNSWFFQVRRVVLRLTFPRYPAQLAGTWAMSLYLRLLGGRVSLHATVAVSEPPLEPRKLHVGEGALLLTYQALGECEVGQGSVVGAGAVLLPHSQVEAGAVVGAMSVAGRPVRSGLQLVGNPGVIMRKATLEQELMAGWGRHFLRRSVKCLYPLVAPMFLQMLLLTTLLPAMYVLTVLLDMLVRSQHGAGSAGAPVTLWLCEWLLVCAATPVLFKPRLRHSAADCSRFSEQLNSMSIAIFMGMAFGSPFYNFWLKAMGGNVASDALLLTAVAGDYRALNIGRGASVDKEAVLSCRRLLPGPQGAGFYICQSRVVIGPGSSVSHSAAVVAGETGSLSTLAPLSAVAASTRLPAQTFAVGLPPQAFPWSKASLVKPSARPLPRELRPPILLPIFVSRAIGRMKVLQGQQAVDFTPLVTGSTGFLGRSIVAALLESRACSRVFCLVRAADPAAAQQRVMEAARKAGATDLHLLEAVPGDLQQRNFGRPLADVQRLAGRVTHVLHAAAKVNLTEPFELMKKDNVDATAHLLEFCCISRPKPFHHISTMGILTPDMLDRHGSVRETATLGDIRALPLYGTGDQANGYPQSKWLAEVLVLEAARQGLPCYIHRPGLIGGHSVTGAAAEDVFFHFLADVLKLRRLPGMEGRKFNVTPVDWVAKAIARIALPGFLEEGKLPSGSVFHPAAPHNAITTTVLAAVLKRFGHEASVLS</sequence>
<dbReference type="Pfam" id="PF07993">
    <property type="entry name" value="NAD_binding_4"/>
    <property type="match status" value="1"/>
</dbReference>
<keyword evidence="5" id="KW-0472">Membrane</keyword>
<dbReference type="GO" id="GO:0044550">
    <property type="term" value="P:secondary metabolite biosynthetic process"/>
    <property type="evidence" value="ECO:0007669"/>
    <property type="project" value="TreeGrafter"/>
</dbReference>
<evidence type="ECO:0000256" key="1">
    <source>
        <dbReference type="ARBA" id="ARBA00022450"/>
    </source>
</evidence>
<dbReference type="GO" id="GO:0016874">
    <property type="term" value="F:ligase activity"/>
    <property type="evidence" value="ECO:0007669"/>
    <property type="project" value="UniProtKB-KW"/>
</dbReference>
<dbReference type="Pfam" id="PF07727">
    <property type="entry name" value="RVT_2"/>
    <property type="match status" value="1"/>
</dbReference>
<feature type="compositionally biased region" description="Low complexity" evidence="4">
    <location>
        <begin position="40"/>
        <end position="53"/>
    </location>
</feature>
<evidence type="ECO:0000313" key="10">
    <source>
        <dbReference type="EMBL" id="CAE7849722.1"/>
    </source>
</evidence>
<feature type="compositionally biased region" description="Basic and acidic residues" evidence="4">
    <location>
        <begin position="88"/>
        <end position="103"/>
    </location>
</feature>
<dbReference type="InterPro" id="IPR011004">
    <property type="entry name" value="Trimer_LpxA-like_sf"/>
</dbReference>
<dbReference type="CDD" id="cd05930">
    <property type="entry name" value="A_NRPS"/>
    <property type="match status" value="1"/>
</dbReference>
<dbReference type="InterPro" id="IPR013103">
    <property type="entry name" value="RVT_2"/>
</dbReference>
<dbReference type="Proteomes" id="UP000601435">
    <property type="component" value="Unassembled WGS sequence"/>
</dbReference>
<evidence type="ECO:0000259" key="6">
    <source>
        <dbReference type="Pfam" id="PF00501"/>
    </source>
</evidence>
<dbReference type="OrthoDB" id="430546at2759"/>
<feature type="transmembrane region" description="Helical" evidence="5">
    <location>
        <begin position="2508"/>
        <end position="2533"/>
    </location>
</feature>
<organism evidence="10 11">
    <name type="scientific">Symbiodinium necroappetens</name>
    <dbReference type="NCBI Taxonomy" id="1628268"/>
    <lineage>
        <taxon>Eukaryota</taxon>
        <taxon>Sar</taxon>
        <taxon>Alveolata</taxon>
        <taxon>Dinophyceae</taxon>
        <taxon>Suessiales</taxon>
        <taxon>Symbiodiniaceae</taxon>
        <taxon>Symbiodinium</taxon>
    </lineage>
</organism>
<dbReference type="InterPro" id="IPR045851">
    <property type="entry name" value="AMP-bd_C_sf"/>
</dbReference>
<feature type="domain" description="Condensation" evidence="7">
    <location>
        <begin position="892"/>
        <end position="1240"/>
    </location>
</feature>
<dbReference type="Gene3D" id="3.40.50.12780">
    <property type="entry name" value="N-terminal domain of ligase-like"/>
    <property type="match status" value="1"/>
</dbReference>
<keyword evidence="11" id="KW-1185">Reference proteome</keyword>
<feature type="compositionally biased region" description="Basic and acidic residues" evidence="4">
    <location>
        <begin position="1864"/>
        <end position="1876"/>
    </location>
</feature>
<evidence type="ECO:0000256" key="3">
    <source>
        <dbReference type="ARBA" id="ARBA00022598"/>
    </source>
</evidence>
<dbReference type="GO" id="GO:0043041">
    <property type="term" value="P:amino acid activation for nonribosomal peptide biosynthetic process"/>
    <property type="evidence" value="ECO:0007669"/>
    <property type="project" value="TreeGrafter"/>
</dbReference>
<keyword evidence="3" id="KW-0436">Ligase</keyword>
<dbReference type="InterPro" id="IPR020845">
    <property type="entry name" value="AMP-binding_CS"/>
</dbReference>
<keyword evidence="1" id="KW-0596">Phosphopantetheine</keyword>
<dbReference type="InterPro" id="IPR001242">
    <property type="entry name" value="Condensation_dom"/>
</dbReference>
<proteinExistence type="predicted"/>
<feature type="region of interest" description="Disordered" evidence="4">
    <location>
        <begin position="1"/>
        <end position="105"/>
    </location>
</feature>
<accession>A0A813A3N5</accession>
<feature type="transmembrane region" description="Helical" evidence="5">
    <location>
        <begin position="1993"/>
        <end position="2011"/>
    </location>
</feature>
<dbReference type="Gene3D" id="3.40.50.720">
    <property type="entry name" value="NAD(P)-binding Rossmann-like Domain"/>
    <property type="match status" value="1"/>
</dbReference>
<name>A0A813A3N5_9DINO</name>
<dbReference type="InterPro" id="IPR042099">
    <property type="entry name" value="ANL_N_sf"/>
</dbReference>
<feature type="transmembrane region" description="Helical" evidence="5">
    <location>
        <begin position="2322"/>
        <end position="2349"/>
    </location>
</feature>
<comment type="caution">
    <text evidence="10">The sequence shown here is derived from an EMBL/GenBank/DDBJ whole genome shotgun (WGS) entry which is preliminary data.</text>
</comment>
<protein>
    <submittedName>
        <fullName evidence="10">PpsD protein</fullName>
    </submittedName>
</protein>
<feature type="transmembrane region" description="Helical" evidence="5">
    <location>
        <begin position="2279"/>
        <end position="2302"/>
    </location>
</feature>
<evidence type="ECO:0000259" key="8">
    <source>
        <dbReference type="Pfam" id="PF07727"/>
    </source>
</evidence>
<dbReference type="InterPro" id="IPR000873">
    <property type="entry name" value="AMP-dep_synth/lig_dom"/>
</dbReference>
<feature type="domain" description="Reverse transcriptase Ty1/copia-type" evidence="8">
    <location>
        <begin position="245"/>
        <end position="431"/>
    </location>
</feature>
<keyword evidence="5" id="KW-0812">Transmembrane</keyword>
<dbReference type="PANTHER" id="PTHR45527">
    <property type="entry name" value="NONRIBOSOMAL PEPTIDE SYNTHETASE"/>
    <property type="match status" value="1"/>
</dbReference>
<feature type="transmembrane region" description="Helical" evidence="5">
    <location>
        <begin position="2234"/>
        <end position="2258"/>
    </location>
</feature>
<evidence type="ECO:0000259" key="7">
    <source>
        <dbReference type="Pfam" id="PF00668"/>
    </source>
</evidence>
<feature type="transmembrane region" description="Helical" evidence="5">
    <location>
        <begin position="2023"/>
        <end position="2047"/>
    </location>
</feature>
<evidence type="ECO:0000259" key="9">
    <source>
        <dbReference type="Pfam" id="PF07993"/>
    </source>
</evidence>
<dbReference type="GO" id="GO:0031177">
    <property type="term" value="F:phosphopantetheine binding"/>
    <property type="evidence" value="ECO:0007669"/>
    <property type="project" value="TreeGrafter"/>
</dbReference>
<dbReference type="NCBIfam" id="TIGR01733">
    <property type="entry name" value="AA-adenyl-dom"/>
    <property type="match status" value="1"/>
</dbReference>
<dbReference type="SUPFAM" id="SSF51161">
    <property type="entry name" value="Trimeric LpxA-like enzymes"/>
    <property type="match status" value="2"/>
</dbReference>
<feature type="domain" description="AMP-dependent synthetase/ligase" evidence="6">
    <location>
        <begin position="1267"/>
        <end position="1626"/>
    </location>
</feature>
<dbReference type="EMBL" id="CAJNJA010053241">
    <property type="protein sequence ID" value="CAE7849722.1"/>
    <property type="molecule type" value="Genomic_DNA"/>
</dbReference>
<keyword evidence="5" id="KW-1133">Transmembrane helix</keyword>
<gene>
    <name evidence="10" type="primary">ppsD</name>
    <name evidence="10" type="ORF">SNEC2469_LOCUS26292</name>
</gene>
<dbReference type="Gene3D" id="3.30.559.10">
    <property type="entry name" value="Chloramphenicol acetyltransferase-like domain"/>
    <property type="match status" value="1"/>
</dbReference>
<feature type="compositionally biased region" description="Basic and acidic residues" evidence="4">
    <location>
        <begin position="1"/>
        <end position="11"/>
    </location>
</feature>
<evidence type="ECO:0000256" key="2">
    <source>
        <dbReference type="ARBA" id="ARBA00022553"/>
    </source>
</evidence>
<feature type="transmembrane region" description="Helical" evidence="5">
    <location>
        <begin position="2592"/>
        <end position="2610"/>
    </location>
</feature>
<dbReference type="InterPro" id="IPR023213">
    <property type="entry name" value="CAT-like_dom_sf"/>
</dbReference>
<reference evidence="10" key="1">
    <citation type="submission" date="2021-02" db="EMBL/GenBank/DDBJ databases">
        <authorList>
            <person name="Dougan E. K."/>
            <person name="Rhodes N."/>
            <person name="Thang M."/>
            <person name="Chan C."/>
        </authorList>
    </citation>
    <scope>NUCLEOTIDE SEQUENCE</scope>
</reference>
<feature type="region of interest" description="Disordered" evidence="4">
    <location>
        <begin position="1858"/>
        <end position="1887"/>
    </location>
</feature>
<dbReference type="Pfam" id="PF00501">
    <property type="entry name" value="AMP-binding"/>
    <property type="match status" value="1"/>
</dbReference>
<dbReference type="SUPFAM" id="SSF52777">
    <property type="entry name" value="CoA-dependent acyltransferases"/>
    <property type="match status" value="2"/>
</dbReference>
<dbReference type="Gene3D" id="3.30.300.30">
    <property type="match status" value="1"/>
</dbReference>
<keyword evidence="2" id="KW-0597">Phosphoprotein</keyword>
<dbReference type="InterPro" id="IPR013120">
    <property type="entry name" value="FAR_NAD-bd"/>
</dbReference>
<feature type="transmembrane region" description="Helical" evidence="5">
    <location>
        <begin position="2553"/>
        <end position="2571"/>
    </location>
</feature>
<dbReference type="Pfam" id="PF00668">
    <property type="entry name" value="Condensation"/>
    <property type="match status" value="1"/>
</dbReference>
<dbReference type="InterPro" id="IPR010071">
    <property type="entry name" value="AA_adenyl_dom"/>
</dbReference>
<evidence type="ECO:0000313" key="11">
    <source>
        <dbReference type="Proteomes" id="UP000601435"/>
    </source>
</evidence>
<dbReference type="SUPFAM" id="SSF56801">
    <property type="entry name" value="Acetyl-CoA synthetase-like"/>
    <property type="match status" value="1"/>
</dbReference>
<dbReference type="InterPro" id="IPR036291">
    <property type="entry name" value="NAD(P)-bd_dom_sf"/>
</dbReference>
<dbReference type="PROSITE" id="PS00455">
    <property type="entry name" value="AMP_BINDING"/>
    <property type="match status" value="1"/>
</dbReference>
<feature type="domain" description="Thioester reductase (TE)" evidence="9">
    <location>
        <begin position="2772"/>
        <end position="3015"/>
    </location>
</feature>